<dbReference type="AlphaFoldDB" id="A0A6J6CFF1"/>
<evidence type="ECO:0000313" key="1">
    <source>
        <dbReference type="EMBL" id="CAB4549865.1"/>
    </source>
</evidence>
<dbReference type="SUPFAM" id="SSF55781">
    <property type="entry name" value="GAF domain-like"/>
    <property type="match status" value="1"/>
</dbReference>
<dbReference type="Gene3D" id="3.30.450.40">
    <property type="match status" value="1"/>
</dbReference>
<gene>
    <name evidence="1" type="ORF">UFOPK1495_00780</name>
</gene>
<dbReference type="EMBL" id="CAEZSU010000069">
    <property type="protein sequence ID" value="CAB4549865.1"/>
    <property type="molecule type" value="Genomic_DNA"/>
</dbReference>
<accession>A0A6J6CFF1</accession>
<reference evidence="1" key="1">
    <citation type="submission" date="2020-05" db="EMBL/GenBank/DDBJ databases">
        <authorList>
            <person name="Chiriac C."/>
            <person name="Salcher M."/>
            <person name="Ghai R."/>
            <person name="Kavagutti S V."/>
        </authorList>
    </citation>
    <scope>NUCLEOTIDE SEQUENCE</scope>
</reference>
<proteinExistence type="predicted"/>
<name>A0A6J6CFF1_9ZZZZ</name>
<protein>
    <submittedName>
        <fullName evidence="1">Unannotated protein</fullName>
    </submittedName>
</protein>
<organism evidence="1">
    <name type="scientific">freshwater metagenome</name>
    <dbReference type="NCBI Taxonomy" id="449393"/>
    <lineage>
        <taxon>unclassified sequences</taxon>
        <taxon>metagenomes</taxon>
        <taxon>ecological metagenomes</taxon>
    </lineage>
</organism>
<dbReference type="InterPro" id="IPR029016">
    <property type="entry name" value="GAF-like_dom_sf"/>
</dbReference>
<sequence>MTGDRWRRIADQIEQVDATQSLGHRVCAVAADLLSVDHASLALVVNHATSWIEGSDDAAIVLDEQQFSLGDGPSFLAIDSLAPVMGIDMNSPEALRRWPAFAPVAIRHDAIAVFSFPLRVGEARLGVMSAYRSQPGELTAAEYADGLVVASLATMALLQEQAGASPGDLAAAFSPGVIHQSQVQLAAGMVSEQLDMSIIEALVRLRAYAYAHEQSVNSVARSVISRELAFQKEEKQ</sequence>